<dbReference type="EC" id="2.4.-.-" evidence="5"/>
<evidence type="ECO:0000313" key="6">
    <source>
        <dbReference type="Proteomes" id="UP001379945"/>
    </source>
</evidence>
<feature type="domain" description="Glycosyltransferase 2-like" evidence="4">
    <location>
        <begin position="607"/>
        <end position="746"/>
    </location>
</feature>
<dbReference type="PANTHER" id="PTHR43179:SF12">
    <property type="entry name" value="GALACTOFURANOSYLTRANSFERASE GLFT2"/>
    <property type="match status" value="1"/>
</dbReference>
<dbReference type="Pfam" id="PF00535">
    <property type="entry name" value="Glycos_transf_2"/>
    <property type="match status" value="1"/>
</dbReference>
<dbReference type="Proteomes" id="UP001379945">
    <property type="component" value="Unassembled WGS sequence"/>
</dbReference>
<dbReference type="EMBL" id="JBBUTI010000003">
    <property type="protein sequence ID" value="MEK8045699.1"/>
    <property type="molecule type" value="Genomic_DNA"/>
</dbReference>
<name>A0ABU9C1I2_9BURK</name>
<dbReference type="SUPFAM" id="SSF53448">
    <property type="entry name" value="Nucleotide-diphospho-sugar transferases"/>
    <property type="match status" value="1"/>
</dbReference>
<evidence type="ECO:0000256" key="3">
    <source>
        <dbReference type="ARBA" id="ARBA00022679"/>
    </source>
</evidence>
<keyword evidence="2 5" id="KW-0328">Glycosyltransferase</keyword>
<dbReference type="SUPFAM" id="SSF53756">
    <property type="entry name" value="UDP-Glycosyltransferase/glycogen phosphorylase"/>
    <property type="match status" value="1"/>
</dbReference>
<dbReference type="InterPro" id="IPR029044">
    <property type="entry name" value="Nucleotide-diphossugar_trans"/>
</dbReference>
<dbReference type="RefSeq" id="WP_341397983.1">
    <property type="nucleotide sequence ID" value="NZ_JBBUTI010000003.1"/>
</dbReference>
<gene>
    <name evidence="5" type="ORF">AACH00_04990</name>
</gene>
<sequence length="1242" mass="134356">MFMSPTSTVRAPASGSVAMAMALESVSGIRLVGWAAQAAGQAHLTFTLRLGDVVLPAGALRRLPREDVNAARGATSVDPGFEIDLPAAYWSAKAAHPAAPLSLQLGDGPRVPVPEVALSQAGLVWWGAQALYHCAEADRPALRATLAAHLSAHQAAYQAAMPANTADATAAHPDAAQFLAGLDGLSGLFVQGWSLCASGPAGPVELWCHGALVDVPIRRVDRADVADALGVPAEGLGFEIELPGALWAQLHGGDASILQLEVRVAGQPLGDGLVLERRQLWPLLQAADRSGDLAWRERTGRLVIEHLMHAGSMHAALPADRALALRLAKSWGWQDALLPTTSKAGPGDGAGTFEVQPQLLESRLQHWMRRRWWCRLALQTLLLLRRTAGQSARADRLEIKLTRATGLFDSTLYASQLAPGELGSLSALRHYVMHGDARVLVPQALFDARFYTGQLPGRRHPGVNRLLHYALVGRFEGYSPSAWFNAPFYLQTYADVRASTLDPLLHYLVWGWREGRATCTGFDTAPKLNQPLAQRMGRVLSARVADPRMAALLAGLPANVPRPIHGLLPWQTPQSLDGVNYLADAPWQGLTPRGDSAARQAAAKLDVVVPVYAGAQETLRCLWSVLAAAEPLPFELVVLDDCSPEPALSARLRWLAQAGLISLHVNPQNLGFVGTVNRGLALHDERDVVILNSDTRVHADWLSRITAHARRDTTVASITPMSNNATIFSYPLMNADNAALPDLPPAEVDHLMATAHAGVGIEVPTGMGFCMFLRRACMADIGLLDAERFGRGYGEENDWCMRASRAGWRHLAATDVYVEHLGSVSFQGETSPRIQAALSTLQGLYPDYQQRIDDWLKVDPLRGVRARLDIARLQAAMPGPVVLMVSHDRGGGTARHETEEARRLQALGRGVLLLRPSADGQGLCLRAPDVLELPNLGFIPLEGQQPLDELISLLQPLAVEAVQLHHLVDFPPVFRRHMQTLVQRLGVSMDVTLHDYHLVCPRINLVNADGQFCGEPVEAATCDRCVAPLAGPSDEPLSIVTWRRDAGELLRAARQVRVPDDDVAQRMARYFPGLDVQVAPHDEVASPDPRPWAERGPVHHVAVIGALGVIKGYEVVRQLALQSRRDQLGTRISLLGYSMDDAALTAAGVHVLGRYDDTQLPGLLARTAPDLILLPSIWPETYSYVLSAAIASGCRVAVFDIGAPARRLRAMGFTDYIVPLSLAQQPQALWQALGVTAPSLQS</sequence>
<dbReference type="PANTHER" id="PTHR43179">
    <property type="entry name" value="RHAMNOSYLTRANSFERASE WBBL"/>
    <property type="match status" value="1"/>
</dbReference>
<organism evidence="5 6">
    <name type="scientific">Ideonella margarita</name>
    <dbReference type="NCBI Taxonomy" id="2984191"/>
    <lineage>
        <taxon>Bacteria</taxon>
        <taxon>Pseudomonadati</taxon>
        <taxon>Pseudomonadota</taxon>
        <taxon>Betaproteobacteria</taxon>
        <taxon>Burkholderiales</taxon>
        <taxon>Sphaerotilaceae</taxon>
        <taxon>Ideonella</taxon>
    </lineage>
</organism>
<dbReference type="GO" id="GO:0016757">
    <property type="term" value="F:glycosyltransferase activity"/>
    <property type="evidence" value="ECO:0007669"/>
    <property type="project" value="UniProtKB-KW"/>
</dbReference>
<evidence type="ECO:0000256" key="1">
    <source>
        <dbReference type="ARBA" id="ARBA00006739"/>
    </source>
</evidence>
<keyword evidence="3 5" id="KW-0808">Transferase</keyword>
<protein>
    <submittedName>
        <fullName evidence="5">Glycosyltransferase</fullName>
        <ecNumber evidence="5">2.4.-.-</ecNumber>
    </submittedName>
</protein>
<evidence type="ECO:0000313" key="5">
    <source>
        <dbReference type="EMBL" id="MEK8045699.1"/>
    </source>
</evidence>
<keyword evidence="6" id="KW-1185">Reference proteome</keyword>
<dbReference type="Gene3D" id="3.40.50.2000">
    <property type="entry name" value="Glycogen Phosphorylase B"/>
    <property type="match status" value="2"/>
</dbReference>
<reference evidence="5 6" key="1">
    <citation type="submission" date="2024-04" db="EMBL/GenBank/DDBJ databases">
        <title>Novel species of the genus Ideonella isolated from streams.</title>
        <authorList>
            <person name="Lu H."/>
        </authorList>
    </citation>
    <scope>NUCLEOTIDE SEQUENCE [LARGE SCALE GENOMIC DNA]</scope>
    <source>
        <strain evidence="5 6">LYT19W</strain>
    </source>
</reference>
<accession>A0ABU9C1I2</accession>
<dbReference type="InterPro" id="IPR001173">
    <property type="entry name" value="Glyco_trans_2-like"/>
</dbReference>
<comment type="caution">
    <text evidence="5">The sequence shown here is derived from an EMBL/GenBank/DDBJ whole genome shotgun (WGS) entry which is preliminary data.</text>
</comment>
<evidence type="ECO:0000259" key="4">
    <source>
        <dbReference type="Pfam" id="PF00535"/>
    </source>
</evidence>
<dbReference type="Gene3D" id="3.90.550.10">
    <property type="entry name" value="Spore Coat Polysaccharide Biosynthesis Protein SpsA, Chain A"/>
    <property type="match status" value="1"/>
</dbReference>
<proteinExistence type="inferred from homology"/>
<comment type="similarity">
    <text evidence="1">Belongs to the glycosyltransferase 2 family.</text>
</comment>
<evidence type="ECO:0000256" key="2">
    <source>
        <dbReference type="ARBA" id="ARBA00022676"/>
    </source>
</evidence>